<geneLocation type="plasmid" evidence="1 2">
    <name>C</name>
</geneLocation>
<dbReference type="Proteomes" id="UP000182306">
    <property type="component" value="Plasmid C"/>
</dbReference>
<accession>A0A1L3LWP2</accession>
<dbReference type="RefSeq" id="WP_064254253.1">
    <property type="nucleotide sequence ID" value="NZ_CP013110.1"/>
</dbReference>
<gene>
    <name evidence="1" type="ORF">SAMCFNEI73_pC0804</name>
</gene>
<proteinExistence type="predicted"/>
<dbReference type="InterPro" id="IPR029063">
    <property type="entry name" value="SAM-dependent_MTases_sf"/>
</dbReference>
<dbReference type="SUPFAM" id="SSF53335">
    <property type="entry name" value="S-adenosyl-L-methionine-dependent methyltransferases"/>
    <property type="match status" value="1"/>
</dbReference>
<dbReference type="KEGG" id="same:SAMCFNEI73_pC0804"/>
<dbReference type="Gene3D" id="3.40.50.150">
    <property type="entry name" value="Vaccinia Virus protein VP39"/>
    <property type="match status" value="1"/>
</dbReference>
<organism evidence="1 2">
    <name type="scientific">Sinorhizobium americanum</name>
    <dbReference type="NCBI Taxonomy" id="194963"/>
    <lineage>
        <taxon>Bacteria</taxon>
        <taxon>Pseudomonadati</taxon>
        <taxon>Pseudomonadota</taxon>
        <taxon>Alphaproteobacteria</taxon>
        <taxon>Hyphomicrobiales</taxon>
        <taxon>Rhizobiaceae</taxon>
        <taxon>Sinorhizobium/Ensifer group</taxon>
        <taxon>Sinorhizobium</taxon>
    </lineage>
</organism>
<name>A0A1L3LWP2_9HYPH</name>
<evidence type="ECO:0000313" key="1">
    <source>
        <dbReference type="EMBL" id="APG94520.1"/>
    </source>
</evidence>
<dbReference type="OrthoDB" id="5120740at2"/>
<sequence length="297" mass="32973">MNLSASEFYSSGADTTDVVLESAFFAKLKMRNGTFKLTQPSRFQELEVAFRPHVEERAGSLREVLDVGVSTGLTTVELAKFLGDCGSAASITATDLFIEAHIVELFPGFRVFCDPEGWPLQYDLRGIAIRPWIRRLDYVTLAFIPLMLGRSMLKARLRSRISAGVSRPVRMITRSLPSNGAIVFVENDIMCRSERFIRRFDMIRAANILNKGYFSPDQIIIAIGNIHAYLRGPGALLIVGRTNRAGENAATLFELNRVGSFTALERVGGGSEIERLVLDFRCPQLRTAIGELSIGHQ</sequence>
<dbReference type="AlphaFoldDB" id="A0A1L3LWP2"/>
<keyword evidence="2" id="KW-1185">Reference proteome</keyword>
<dbReference type="EMBL" id="CP013110">
    <property type="protein sequence ID" value="APG94520.1"/>
    <property type="molecule type" value="Genomic_DNA"/>
</dbReference>
<protein>
    <submittedName>
        <fullName evidence="1">ATPGTP-binding protein</fullName>
    </submittedName>
</protein>
<keyword evidence="1" id="KW-0614">Plasmid</keyword>
<reference evidence="1 2" key="1">
    <citation type="submission" date="2015-10" db="EMBL/GenBank/DDBJ databases">
        <title>Genomic differences between typical nodule nitrogen-fixing rhizobial strains and those coming from bean seeds.</title>
        <authorList>
            <person name="Peralta H."/>
            <person name="Aguilar-Vera A."/>
            <person name="Diaz R."/>
            <person name="Mora Y."/>
            <person name="Martinez-Batallar G."/>
            <person name="Salazar E."/>
            <person name="Vargas-Lagunas C."/>
            <person name="Encarnacion S."/>
            <person name="Girard L."/>
            <person name="Mora J."/>
        </authorList>
    </citation>
    <scope>NUCLEOTIDE SEQUENCE [LARGE SCALE GENOMIC DNA]</scope>
    <source>
        <strain evidence="1 2">CFNEI 73</strain>
        <plasmid evidence="1 2">C</plasmid>
    </source>
</reference>
<evidence type="ECO:0000313" key="2">
    <source>
        <dbReference type="Proteomes" id="UP000182306"/>
    </source>
</evidence>